<accession>A0ABP8KE76</accession>
<evidence type="ECO:0000256" key="4">
    <source>
        <dbReference type="ARBA" id="ARBA00022741"/>
    </source>
</evidence>
<keyword evidence="5" id="KW-0067">ATP-binding</keyword>
<evidence type="ECO:0000256" key="1">
    <source>
        <dbReference type="ARBA" id="ARBA00022448"/>
    </source>
</evidence>
<dbReference type="RefSeq" id="WP_345267185.1">
    <property type="nucleotide sequence ID" value="NZ_BAABHB010000003.1"/>
</dbReference>
<keyword evidence="7" id="KW-0406">Ion transport</keyword>
<dbReference type="CDD" id="cd03259">
    <property type="entry name" value="ABC_Carb_Solutes_like"/>
    <property type="match status" value="1"/>
</dbReference>
<evidence type="ECO:0000256" key="8">
    <source>
        <dbReference type="ARBA" id="ARBA00023136"/>
    </source>
</evidence>
<evidence type="ECO:0000259" key="9">
    <source>
        <dbReference type="PROSITE" id="PS50893"/>
    </source>
</evidence>
<dbReference type="PANTHER" id="PTHR42781:SF4">
    <property type="entry name" value="SPERMIDINE_PUTRESCINE IMPORT ATP-BINDING PROTEIN POTA"/>
    <property type="match status" value="1"/>
</dbReference>
<dbReference type="EMBL" id="BAABHB010000003">
    <property type="protein sequence ID" value="GAA4405127.1"/>
    <property type="molecule type" value="Genomic_DNA"/>
</dbReference>
<dbReference type="InterPro" id="IPR003439">
    <property type="entry name" value="ABC_transporter-like_ATP-bd"/>
</dbReference>
<gene>
    <name evidence="10" type="ORF">GCM10023187_23240</name>
</gene>
<dbReference type="Proteomes" id="UP001500936">
    <property type="component" value="Unassembled WGS sequence"/>
</dbReference>
<comment type="caution">
    <text evidence="10">The sequence shown here is derived from an EMBL/GenBank/DDBJ whole genome shotgun (WGS) entry which is preliminary data.</text>
</comment>
<protein>
    <recommendedName>
        <fullName evidence="9">ABC transporter domain-containing protein</fullName>
    </recommendedName>
</protein>
<evidence type="ECO:0000256" key="7">
    <source>
        <dbReference type="ARBA" id="ARBA00023065"/>
    </source>
</evidence>
<keyword evidence="11" id="KW-1185">Reference proteome</keyword>
<dbReference type="Pfam" id="PF00005">
    <property type="entry name" value="ABC_tran"/>
    <property type="match status" value="1"/>
</dbReference>
<dbReference type="InterPro" id="IPR017871">
    <property type="entry name" value="ABC_transporter-like_CS"/>
</dbReference>
<evidence type="ECO:0000313" key="10">
    <source>
        <dbReference type="EMBL" id="GAA4405127.1"/>
    </source>
</evidence>
<keyword evidence="4" id="KW-0547">Nucleotide-binding</keyword>
<dbReference type="PROSITE" id="PS00211">
    <property type="entry name" value="ABC_TRANSPORTER_1"/>
    <property type="match status" value="1"/>
</dbReference>
<evidence type="ECO:0000256" key="2">
    <source>
        <dbReference type="ARBA" id="ARBA00022475"/>
    </source>
</evidence>
<proteinExistence type="predicted"/>
<name>A0ABP8KE76_9BACT</name>
<dbReference type="InterPro" id="IPR050093">
    <property type="entry name" value="ABC_SmlMolc_Importer"/>
</dbReference>
<evidence type="ECO:0000256" key="3">
    <source>
        <dbReference type="ARBA" id="ARBA00022496"/>
    </source>
</evidence>
<keyword evidence="8" id="KW-0472">Membrane</keyword>
<organism evidence="10 11">
    <name type="scientific">Nibrella viscosa</name>
    <dbReference type="NCBI Taxonomy" id="1084524"/>
    <lineage>
        <taxon>Bacteria</taxon>
        <taxon>Pseudomonadati</taxon>
        <taxon>Bacteroidota</taxon>
        <taxon>Cytophagia</taxon>
        <taxon>Cytophagales</taxon>
        <taxon>Spirosomataceae</taxon>
        <taxon>Nibrella</taxon>
    </lineage>
</organism>
<dbReference type="InterPro" id="IPR015853">
    <property type="entry name" value="ABC_transpr_FbpC"/>
</dbReference>
<dbReference type="PANTHER" id="PTHR42781">
    <property type="entry name" value="SPERMIDINE/PUTRESCINE IMPORT ATP-BINDING PROTEIN POTA"/>
    <property type="match status" value="1"/>
</dbReference>
<dbReference type="InterPro" id="IPR003593">
    <property type="entry name" value="AAA+_ATPase"/>
</dbReference>
<evidence type="ECO:0000256" key="5">
    <source>
        <dbReference type="ARBA" id="ARBA00022840"/>
    </source>
</evidence>
<evidence type="ECO:0000256" key="6">
    <source>
        <dbReference type="ARBA" id="ARBA00023004"/>
    </source>
</evidence>
<dbReference type="Gene3D" id="3.40.50.300">
    <property type="entry name" value="P-loop containing nucleotide triphosphate hydrolases"/>
    <property type="match status" value="1"/>
</dbReference>
<keyword evidence="6" id="KW-0408">Iron</keyword>
<reference evidence="11" key="1">
    <citation type="journal article" date="2019" name="Int. J. Syst. Evol. Microbiol.">
        <title>The Global Catalogue of Microorganisms (GCM) 10K type strain sequencing project: providing services to taxonomists for standard genome sequencing and annotation.</title>
        <authorList>
            <consortium name="The Broad Institute Genomics Platform"/>
            <consortium name="The Broad Institute Genome Sequencing Center for Infectious Disease"/>
            <person name="Wu L."/>
            <person name="Ma J."/>
        </authorList>
    </citation>
    <scope>NUCLEOTIDE SEQUENCE [LARGE SCALE GENOMIC DNA]</scope>
    <source>
        <strain evidence="11">JCM 17925</strain>
    </source>
</reference>
<dbReference type="SMART" id="SM00382">
    <property type="entry name" value="AAA"/>
    <property type="match status" value="1"/>
</dbReference>
<evidence type="ECO:0000313" key="11">
    <source>
        <dbReference type="Proteomes" id="UP001500936"/>
    </source>
</evidence>
<dbReference type="PROSITE" id="PS50893">
    <property type="entry name" value="ABC_TRANSPORTER_2"/>
    <property type="match status" value="1"/>
</dbReference>
<keyword evidence="1" id="KW-0813">Transport</keyword>
<feature type="domain" description="ABC transporter" evidence="9">
    <location>
        <begin position="1"/>
        <end position="234"/>
    </location>
</feature>
<dbReference type="SUPFAM" id="SSF52540">
    <property type="entry name" value="P-loop containing nucleoside triphosphate hydrolases"/>
    <property type="match status" value="1"/>
</dbReference>
<keyword evidence="2" id="KW-1003">Cell membrane</keyword>
<keyword evidence="3" id="KW-0410">Iron transport</keyword>
<dbReference type="InterPro" id="IPR027417">
    <property type="entry name" value="P-loop_NTPase"/>
</dbReference>
<sequence length="292" mass="31674">MTEVHVTKALHSAQGPIELDVALTIEDGEFVALYGPSGAGKTTVLRMLAGLDRPESGYIRSKGQTWFDHRQKNWVGPQRRAVGVVFQDYALFPNMTIREQLRFALPDKQNLALVDTLLEMMSLTELANRRPGVLSGGQQQRVALARAVARQPRLLLLDEPLSALDTETRLRLQEEISLVHTQFGLTTVLVSHDNAEIIRLADRVIGLQAGKIDRQGKPAAVLGPSTTPVPSGRLGTVIGIRPEGDQLRLTVSGGDVVTEVLVPESPVQVGDRIVVLVEEGSAVQPALKRNGG</sequence>